<dbReference type="AlphaFoldDB" id="A0A6P6YHD8"/>
<dbReference type="InterPro" id="IPR016439">
    <property type="entry name" value="Lag1/Lac1-like"/>
</dbReference>
<evidence type="ECO:0000256" key="8">
    <source>
        <dbReference type="SAM" id="Phobius"/>
    </source>
</evidence>
<evidence type="ECO:0000259" key="9">
    <source>
        <dbReference type="PROSITE" id="PS50922"/>
    </source>
</evidence>
<dbReference type="OrthoDB" id="537032at2759"/>
<comment type="pathway">
    <text evidence="3">Sphingolipid metabolism.</text>
</comment>
<dbReference type="GO" id="GO:0050291">
    <property type="term" value="F:sphingosine N-acyltransferase activity"/>
    <property type="evidence" value="ECO:0007669"/>
    <property type="project" value="InterPro"/>
</dbReference>
<dbReference type="UniPathway" id="UPA00222"/>
<proteinExistence type="predicted"/>
<evidence type="ECO:0000256" key="3">
    <source>
        <dbReference type="ARBA" id="ARBA00004991"/>
    </source>
</evidence>
<name>A0A6P6YHD8_DERPT</name>
<evidence type="ECO:0000256" key="6">
    <source>
        <dbReference type="ARBA" id="ARBA00023136"/>
    </source>
</evidence>
<keyword evidence="5 8" id="KW-1133">Transmembrane helix</keyword>
<keyword evidence="6 7" id="KW-0472">Membrane</keyword>
<keyword evidence="4 7" id="KW-0812">Transmembrane</keyword>
<feature type="transmembrane region" description="Helical" evidence="8">
    <location>
        <begin position="220"/>
        <end position="240"/>
    </location>
</feature>
<comment type="pathway">
    <text evidence="2">Lipid metabolism; sphingolipid metabolism.</text>
</comment>
<reference evidence="11" key="1">
    <citation type="submission" date="2025-08" db="UniProtKB">
        <authorList>
            <consortium name="RefSeq"/>
        </authorList>
    </citation>
    <scope>IDENTIFICATION</scope>
    <source>
        <strain evidence="11">Airmid</strain>
    </source>
</reference>
<feature type="domain" description="TLC" evidence="9">
    <location>
        <begin position="88"/>
        <end position="296"/>
    </location>
</feature>
<keyword evidence="10" id="KW-1185">Reference proteome</keyword>
<evidence type="ECO:0000256" key="5">
    <source>
        <dbReference type="ARBA" id="ARBA00022989"/>
    </source>
</evidence>
<feature type="transmembrane region" description="Helical" evidence="8">
    <location>
        <begin position="260"/>
        <end position="283"/>
    </location>
</feature>
<dbReference type="RefSeq" id="XP_027204259.1">
    <property type="nucleotide sequence ID" value="XM_027348458.1"/>
</dbReference>
<evidence type="ECO:0000256" key="4">
    <source>
        <dbReference type="ARBA" id="ARBA00022692"/>
    </source>
</evidence>
<dbReference type="InterPro" id="IPR006634">
    <property type="entry name" value="TLC-dom"/>
</dbReference>
<gene>
    <name evidence="11" type="primary">LOC113797984</name>
</gene>
<comment type="subcellular location">
    <subcellularLocation>
        <location evidence="1">Membrane</location>
        <topology evidence="1">Multi-pass membrane protein</topology>
    </subcellularLocation>
</comment>
<organism evidence="10 11">
    <name type="scientific">Dermatophagoides pteronyssinus</name>
    <name type="common">European house dust mite</name>
    <dbReference type="NCBI Taxonomy" id="6956"/>
    <lineage>
        <taxon>Eukaryota</taxon>
        <taxon>Metazoa</taxon>
        <taxon>Ecdysozoa</taxon>
        <taxon>Arthropoda</taxon>
        <taxon>Chelicerata</taxon>
        <taxon>Arachnida</taxon>
        <taxon>Acari</taxon>
        <taxon>Acariformes</taxon>
        <taxon>Sarcoptiformes</taxon>
        <taxon>Astigmata</taxon>
        <taxon>Psoroptidia</taxon>
        <taxon>Analgoidea</taxon>
        <taxon>Pyroglyphidae</taxon>
        <taxon>Dermatophagoidinae</taxon>
        <taxon>Dermatophagoides</taxon>
    </lineage>
</organism>
<feature type="transmembrane region" description="Helical" evidence="8">
    <location>
        <begin position="46"/>
        <end position="65"/>
    </location>
</feature>
<dbReference type="PROSITE" id="PS50922">
    <property type="entry name" value="TLC"/>
    <property type="match status" value="1"/>
</dbReference>
<evidence type="ECO:0000256" key="7">
    <source>
        <dbReference type="PROSITE-ProRule" id="PRU00205"/>
    </source>
</evidence>
<evidence type="ECO:0000256" key="2">
    <source>
        <dbReference type="ARBA" id="ARBA00004760"/>
    </source>
</evidence>
<feature type="transmembrane region" description="Helical" evidence="8">
    <location>
        <begin position="187"/>
        <end position="208"/>
    </location>
</feature>
<evidence type="ECO:0000256" key="1">
    <source>
        <dbReference type="ARBA" id="ARBA00004141"/>
    </source>
</evidence>
<dbReference type="InParanoid" id="A0A6P6YHD8"/>
<dbReference type="PIRSF" id="PIRSF005225">
    <property type="entry name" value="LAG1_LAC1"/>
    <property type="match status" value="1"/>
</dbReference>
<dbReference type="Pfam" id="PF03798">
    <property type="entry name" value="TRAM_LAG1_CLN8"/>
    <property type="match status" value="1"/>
</dbReference>
<dbReference type="GO" id="GO:0016020">
    <property type="term" value="C:membrane"/>
    <property type="evidence" value="ECO:0007669"/>
    <property type="project" value="UniProtKB-SubCell"/>
</dbReference>
<dbReference type="KEGG" id="dpte:113797984"/>
<dbReference type="GO" id="GO:0046513">
    <property type="term" value="P:ceramide biosynthetic process"/>
    <property type="evidence" value="ECO:0007669"/>
    <property type="project" value="InterPro"/>
</dbReference>
<dbReference type="PANTHER" id="PTHR12560:SF0">
    <property type="entry name" value="LD18904P"/>
    <property type="match status" value="1"/>
</dbReference>
<dbReference type="OMA" id="LFDICEY"/>
<protein>
    <submittedName>
        <fullName evidence="11">LAG1 longevity assurance homolog 2-like</fullName>
    </submittedName>
</protein>
<dbReference type="PANTHER" id="PTHR12560">
    <property type="entry name" value="LONGEVITY ASSURANCE FACTOR 1 LAG1"/>
    <property type="match status" value="1"/>
</dbReference>
<accession>A0A6P6YHD8</accession>
<dbReference type="Proteomes" id="UP000515146">
    <property type="component" value="Unplaced"/>
</dbReference>
<sequence>MMVNYINENLNLLNDSYHIMMMSYHNQSCRSFWSDLRQTIFHLIPLNNYFFTEILCILLGTWIFWNLRRLWFEKFIDNLIANKILFVEHRYKFDENFWVSIHRIILFLFALKIVSETNDYINIGNHNINVSTQVKLFFLFDICEYIRATIELVVGVKKYKDKWVFISHHMITIGLITLSYMTRQHLIGVLTIYILESSSIFVYSRCILKLQFGWIRNYLRMWRVLLFLILLIVWTPNRLYEYPFNLLPKVGHTTRNYCQLEAMSILIILYSFLYFIYLVNIYWTFLIIKSLYIIYQYGMENFENHRDTDVMKKSKQN</sequence>
<evidence type="ECO:0000313" key="11">
    <source>
        <dbReference type="RefSeq" id="XP_027204259.1"/>
    </source>
</evidence>
<feature type="transmembrane region" description="Helical" evidence="8">
    <location>
        <begin position="163"/>
        <end position="181"/>
    </location>
</feature>
<evidence type="ECO:0000313" key="10">
    <source>
        <dbReference type="Proteomes" id="UP000515146"/>
    </source>
</evidence>